<protein>
    <submittedName>
        <fullName evidence="1">Uncharacterized protein</fullName>
    </submittedName>
</protein>
<evidence type="ECO:0000313" key="1">
    <source>
        <dbReference type="EMBL" id="SDC15098.1"/>
    </source>
</evidence>
<dbReference type="AlphaFoldDB" id="A0A1G6J8I4"/>
<proteinExistence type="predicted"/>
<accession>A0A1G6J8I4</accession>
<name>A0A1G6J8I4_9GAMM</name>
<dbReference type="Proteomes" id="UP000242317">
    <property type="component" value="Unassembled WGS sequence"/>
</dbReference>
<evidence type="ECO:0000313" key="2">
    <source>
        <dbReference type="Proteomes" id="UP000242317"/>
    </source>
</evidence>
<keyword evidence="2" id="KW-1185">Reference proteome</keyword>
<organism evidence="1 2">
    <name type="scientific">Acinetobacter marinus</name>
    <dbReference type="NCBI Taxonomy" id="281375"/>
    <lineage>
        <taxon>Bacteria</taxon>
        <taxon>Pseudomonadati</taxon>
        <taxon>Pseudomonadota</taxon>
        <taxon>Gammaproteobacteria</taxon>
        <taxon>Moraxellales</taxon>
        <taxon>Moraxellaceae</taxon>
        <taxon>Acinetobacter</taxon>
    </lineage>
</organism>
<sequence length="96" mass="11146">MGAMQKIVRVSKLDQMTEAQKEAERERFEELPDDALVSQEMTAIVIERSLSFLQKKRCEGGGIPFYKEEGTRTILYQKSDILAYLKVKFKRMMHTA</sequence>
<gene>
    <name evidence="1" type="ORF">SAMN05421749_103276</name>
</gene>
<dbReference type="RefSeq" id="WP_244515983.1">
    <property type="nucleotide sequence ID" value="NZ_FMYK01000003.1"/>
</dbReference>
<reference evidence="2" key="1">
    <citation type="submission" date="2016-09" db="EMBL/GenBank/DDBJ databases">
        <authorList>
            <person name="Varghese N."/>
            <person name="Submissions S."/>
        </authorList>
    </citation>
    <scope>NUCLEOTIDE SEQUENCE [LARGE SCALE GENOMIC DNA]</scope>
    <source>
        <strain evidence="2">ANC 3699</strain>
    </source>
</reference>
<dbReference type="EMBL" id="FMYK01000003">
    <property type="protein sequence ID" value="SDC15098.1"/>
    <property type="molecule type" value="Genomic_DNA"/>
</dbReference>